<comment type="caution">
    <text evidence="2">The sequence shown here is derived from an EMBL/GenBank/DDBJ whole genome shotgun (WGS) entry which is preliminary data.</text>
</comment>
<dbReference type="InParanoid" id="A0A2R5FYQ3"/>
<evidence type="ECO:0000313" key="3">
    <source>
        <dbReference type="Proteomes" id="UP000241890"/>
    </source>
</evidence>
<dbReference type="OrthoDB" id="185085at2759"/>
<dbReference type="Proteomes" id="UP000241890">
    <property type="component" value="Unassembled WGS sequence"/>
</dbReference>
<dbReference type="SUPFAM" id="SSF52047">
    <property type="entry name" value="RNI-like"/>
    <property type="match status" value="1"/>
</dbReference>
<dbReference type="InterPro" id="IPR032675">
    <property type="entry name" value="LRR_dom_sf"/>
</dbReference>
<dbReference type="SMART" id="SM00368">
    <property type="entry name" value="LRR_RI"/>
    <property type="match status" value="6"/>
</dbReference>
<protein>
    <submittedName>
        <fullName evidence="2">NACHT, LRR and PYD domains-containing protein 12</fullName>
    </submittedName>
</protein>
<keyword evidence="1" id="KW-0812">Transmembrane</keyword>
<dbReference type="EMBL" id="BEYU01000001">
    <property type="protein sequence ID" value="GBG23860.1"/>
    <property type="molecule type" value="Genomic_DNA"/>
</dbReference>
<feature type="transmembrane region" description="Helical" evidence="1">
    <location>
        <begin position="651"/>
        <end position="672"/>
    </location>
</feature>
<proteinExistence type="predicted"/>
<feature type="transmembrane region" description="Helical" evidence="1">
    <location>
        <begin position="518"/>
        <end position="541"/>
    </location>
</feature>
<dbReference type="PANTHER" id="PTHR47236:SF4">
    <property type="entry name" value="GENE 9195-RELATED"/>
    <property type="match status" value="1"/>
</dbReference>
<gene>
    <name evidence="2" type="ORF">FCC1311_000802</name>
</gene>
<keyword evidence="1" id="KW-0472">Membrane</keyword>
<feature type="transmembrane region" description="Helical" evidence="1">
    <location>
        <begin position="620"/>
        <end position="639"/>
    </location>
</feature>
<keyword evidence="1" id="KW-1133">Transmembrane helix</keyword>
<dbReference type="Gene3D" id="3.80.10.10">
    <property type="entry name" value="Ribonuclease Inhibitor"/>
    <property type="match status" value="2"/>
</dbReference>
<evidence type="ECO:0000313" key="2">
    <source>
        <dbReference type="EMBL" id="GBG23860.1"/>
    </source>
</evidence>
<reference evidence="2 3" key="1">
    <citation type="submission" date="2017-12" db="EMBL/GenBank/DDBJ databases">
        <title>Sequencing, de novo assembly and annotation of complete genome of a new Thraustochytrid species, strain FCC1311.</title>
        <authorList>
            <person name="Sedici K."/>
            <person name="Godart F."/>
            <person name="Aiese Cigliano R."/>
            <person name="Sanseverino W."/>
            <person name="Barakat M."/>
            <person name="Ortet P."/>
            <person name="Marechal E."/>
            <person name="Cagnac O."/>
            <person name="Amato A."/>
        </authorList>
    </citation>
    <scope>NUCLEOTIDE SEQUENCE [LARGE SCALE GENOMIC DNA]</scope>
</reference>
<organism evidence="2 3">
    <name type="scientific">Hondaea fermentalgiana</name>
    <dbReference type="NCBI Taxonomy" id="2315210"/>
    <lineage>
        <taxon>Eukaryota</taxon>
        <taxon>Sar</taxon>
        <taxon>Stramenopiles</taxon>
        <taxon>Bigyra</taxon>
        <taxon>Labyrinthulomycetes</taxon>
        <taxon>Thraustochytrida</taxon>
        <taxon>Thraustochytriidae</taxon>
        <taxon>Hondaea</taxon>
    </lineage>
</organism>
<name>A0A2R5FYQ3_9STRA</name>
<evidence type="ECO:0000256" key="1">
    <source>
        <dbReference type="SAM" id="Phobius"/>
    </source>
</evidence>
<feature type="transmembrane region" description="Helical" evidence="1">
    <location>
        <begin position="597"/>
        <end position="614"/>
    </location>
</feature>
<dbReference type="InterPro" id="IPR001611">
    <property type="entry name" value="Leu-rich_rpt"/>
</dbReference>
<accession>A0A2R5FYQ3</accession>
<dbReference type="SMART" id="SM01411">
    <property type="entry name" value="Ephrin_rec_like"/>
    <property type="match status" value="5"/>
</dbReference>
<sequence length="1520" mass="164850">MPLLCPAGTFGEVTALSISTCSGSCAPGFYCPAGSTSATQEICPLGSYCPEGTPGPNTFRCPLGTYNDAVGLTSIEECPVCEASPGFVCAVGSSSTPSEDVIPCPLGHYCTGIGLPLPCPSGTYGDEEGLDSPDCSGLCPEGQWCAEGTADPAATPCPGGYYCPRGTTNYTDNTCWEGYECAPGTPLPYLICPQGAYCPPGVASGVPCPGGTFGRSEGLKYANCSGVCPASYFCTPGTILYYDSLCPSGSYCPEGTTSDREFLCPAGNFSAYTGLQRLEDCMCDISLDPECELRGVCAAGYYCPAGSGSAVQNKCPFNHYCPQGASEPLLCEAEGYYCLERAHSPFAYENGARMLILETLPEKARRWQEESPVAAQQYLYMGYTLEEAFMEETYKTTYNGPLYSEITYAPVRGLEEINVNVTTYGFFSATVHICDVNNGTDAPVTLEEIGQISISPATSVNDSYVSSARFGWTIPRDALDGDMVICLRMPRGNLSEALVVSDIFQVTPPYLVPPLRGFMTILLCSLCTLGMLLTAPCFLLFAGRSREYEVRALIKRPAPQLIKLLSRLQRIIEPAQFLALLVWNPSIQRAGGAAEDIAFWWTHLIAVHVLPIMGFLTASIVAGSVLGCALLTGAALRIFRLEQRGAELSCAARFVAFEILFVPIFMTLLAPLDCAYADDDGEYLEYEDQVVMRNFFAADLQCWYNPIHLLLSAGSVVIGGTYYYMSLEYAARDSDADLLHVNTVTRYRVLMALSTSPAASVRERVLRVTLDFLVSVFLHESPRAQKVKEFVQHLGAIAEKEPLAGVALRRLITANAASDLETFGVNKSDLLFALESEPTGRLALCGSPSDMLSTMVAPLGVWDLSETPLEDAVLARIASVVPTMSELHTLRLGETVETSKETFLSVLDALSRSSSIIHFFMRPHSDLNIIQYAKEIGLLLRKRIAAAREDSTQVPLTRFDCGGHLSVHFFVGQDETFHDKSVLAPEERTLILSLGQDLTILKVNISKRMYRAVEDPEGGINALLYETCSSPGLFSHRLQVQLRLTEEHTTHVGLALKRIGPFCTLTSLHLDNNRIAHAGTSEIDVTNFERNPGSVALVEGLLHILQHVQRVSIPQHEAESAVQEEVMRQAARRIGCGIATNPVIQTLNVGFGDLNILQLQREMETIQFVEEASLSDAQACALMPIIASNYKVKKVEIHGLPQGRTLSDHGVAEVLTGLQDCVALRKLNFGDWKSGNHFGELSLVSLKETVILRRLVSLDLRRCNLKPDIVVGLADMLETDPAIALESLKLSMNPIGDAGLDSLAKALTSPGCTLVKLYIDQCAFSKAGFARFCVKGLCVNESLRKLILDGNENVDLDALAEALRDGPLATKLETLALAHCGLIHVGPLWKLVAAPESSVDDPPVLTGLRRLNLSNNPGLVLPTLVLPCLENISLQRCDLNNEDAERICTAVELRGCPRLCGLDLSRNEFTDEVAFRIAKVLEKKAANSTLSAVCLTENAFSEECLDIIRRLCPASVVLDL</sequence>
<dbReference type="Pfam" id="PF13516">
    <property type="entry name" value="LRR_6"/>
    <property type="match status" value="1"/>
</dbReference>
<keyword evidence="3" id="KW-1185">Reference proteome</keyword>
<dbReference type="PANTHER" id="PTHR47236">
    <property type="entry name" value="GENE, 32742-RELATED-RELATED"/>
    <property type="match status" value="1"/>
</dbReference>